<keyword evidence="11" id="KW-1185">Reference proteome</keyword>
<dbReference type="EMBL" id="CAJNYD010004729">
    <property type="protein sequence ID" value="CAF3626497.1"/>
    <property type="molecule type" value="Genomic_DNA"/>
</dbReference>
<reference evidence="7" key="1">
    <citation type="submission" date="2021-02" db="EMBL/GenBank/DDBJ databases">
        <authorList>
            <person name="Nowell W R."/>
        </authorList>
    </citation>
    <scope>NUCLEOTIDE SEQUENCE</scope>
</reference>
<dbReference type="Proteomes" id="UP000663851">
    <property type="component" value="Unassembled WGS sequence"/>
</dbReference>
<protein>
    <recommendedName>
        <fullName evidence="1">DUF4476 domain-containing protein</fullName>
    </recommendedName>
</protein>
<evidence type="ECO:0000313" key="9">
    <source>
        <dbReference type="EMBL" id="CAF4782549.1"/>
    </source>
</evidence>
<dbReference type="Proteomes" id="UP000663833">
    <property type="component" value="Unassembled WGS sequence"/>
</dbReference>
<dbReference type="InterPro" id="IPR028011">
    <property type="entry name" value="DUF4476"/>
</dbReference>
<dbReference type="OrthoDB" id="10021248at2759"/>
<evidence type="ECO:0000259" key="1">
    <source>
        <dbReference type="Pfam" id="PF14771"/>
    </source>
</evidence>
<evidence type="ECO:0000313" key="3">
    <source>
        <dbReference type="EMBL" id="CAF3360220.1"/>
    </source>
</evidence>
<dbReference type="EMBL" id="CAJNXB010001857">
    <property type="protein sequence ID" value="CAF3198644.1"/>
    <property type="molecule type" value="Genomic_DNA"/>
</dbReference>
<evidence type="ECO:0000313" key="6">
    <source>
        <dbReference type="EMBL" id="CAF4485372.1"/>
    </source>
</evidence>
<evidence type="ECO:0000313" key="2">
    <source>
        <dbReference type="EMBL" id="CAF3198644.1"/>
    </source>
</evidence>
<dbReference type="EMBL" id="CAJNYU010001873">
    <property type="protein sequence ID" value="CAF3475277.1"/>
    <property type="molecule type" value="Genomic_DNA"/>
</dbReference>
<gene>
    <name evidence="4" type="ORF">FME351_LOCUS15120</name>
    <name evidence="7" type="ORF">HFQ381_LOCUS27684</name>
    <name evidence="3" type="ORF">KIK155_LOCUS4416</name>
    <name evidence="5" type="ORF">LUA448_LOCUS31698</name>
    <name evidence="2" type="ORF">TIS948_LOCUS12439</name>
    <name evidence="9" type="ORF">TOA249_LOCUS22237</name>
    <name evidence="8" type="ORF">TSG867_LOCUS23056</name>
    <name evidence="6" type="ORF">UJA718_LOCUS25247</name>
</gene>
<evidence type="ECO:0000313" key="7">
    <source>
        <dbReference type="EMBL" id="CAF4499785.1"/>
    </source>
</evidence>
<dbReference type="EMBL" id="CAJOBO010003661">
    <property type="protein sequence ID" value="CAF4499785.1"/>
    <property type="molecule type" value="Genomic_DNA"/>
</dbReference>
<organism evidence="7 10">
    <name type="scientific">Rotaria socialis</name>
    <dbReference type="NCBI Taxonomy" id="392032"/>
    <lineage>
        <taxon>Eukaryota</taxon>
        <taxon>Metazoa</taxon>
        <taxon>Spiralia</taxon>
        <taxon>Gnathifera</taxon>
        <taxon>Rotifera</taxon>
        <taxon>Eurotatoria</taxon>
        <taxon>Bdelloidea</taxon>
        <taxon>Philodinida</taxon>
        <taxon>Philodinidae</taxon>
        <taxon>Rotaria</taxon>
    </lineage>
</organism>
<proteinExistence type="predicted"/>
<accession>A0A820VDB9</accession>
<dbReference type="Pfam" id="PF14771">
    <property type="entry name" value="DUF4476"/>
    <property type="match status" value="1"/>
</dbReference>
<evidence type="ECO:0000313" key="5">
    <source>
        <dbReference type="EMBL" id="CAF3626497.1"/>
    </source>
</evidence>
<name>A0A820VDB9_9BILA</name>
<dbReference type="EMBL" id="CAJNYV010000424">
    <property type="protein sequence ID" value="CAF3360220.1"/>
    <property type="molecule type" value="Genomic_DNA"/>
</dbReference>
<dbReference type="EMBL" id="CAJOBQ010001941">
    <property type="protein sequence ID" value="CAF4527918.1"/>
    <property type="molecule type" value="Genomic_DNA"/>
</dbReference>
<dbReference type="Proteomes" id="UP000663838">
    <property type="component" value="Unassembled WGS sequence"/>
</dbReference>
<dbReference type="Proteomes" id="UP000663869">
    <property type="component" value="Unassembled WGS sequence"/>
</dbReference>
<comment type="caution">
    <text evidence="7">The sequence shown here is derived from an EMBL/GenBank/DDBJ whole genome shotgun (WGS) entry which is preliminary data.</text>
</comment>
<dbReference type="EMBL" id="CAJOBP010006107">
    <property type="protein sequence ID" value="CAF4485372.1"/>
    <property type="molecule type" value="Genomic_DNA"/>
</dbReference>
<dbReference type="AlphaFoldDB" id="A0A820VDB9"/>
<dbReference type="Proteomes" id="UP000663873">
    <property type="component" value="Unassembled WGS sequence"/>
</dbReference>
<dbReference type="EMBL" id="CAJOBS010002002">
    <property type="protein sequence ID" value="CAF4782549.1"/>
    <property type="molecule type" value="Genomic_DNA"/>
</dbReference>
<sequence length="97" mass="10846">MNSMAFDSLVDSVNETGFSNDRVDIIKTTISAAGIVSPSQVAQLLDLIQFSDGKLEVAKWAFDYIHYYDRALYPSVVGKALPFSDAKAELNEHIRRY</sequence>
<evidence type="ECO:0000313" key="4">
    <source>
        <dbReference type="EMBL" id="CAF3475277.1"/>
    </source>
</evidence>
<evidence type="ECO:0000313" key="11">
    <source>
        <dbReference type="Proteomes" id="UP000663873"/>
    </source>
</evidence>
<dbReference type="Proteomes" id="UP000663862">
    <property type="component" value="Unassembled WGS sequence"/>
</dbReference>
<feature type="domain" description="DUF4476" evidence="1">
    <location>
        <begin position="1"/>
        <end position="92"/>
    </location>
</feature>
<dbReference type="Proteomes" id="UP000663865">
    <property type="component" value="Unassembled WGS sequence"/>
</dbReference>
<dbReference type="Proteomes" id="UP000663825">
    <property type="component" value="Unassembled WGS sequence"/>
</dbReference>
<evidence type="ECO:0000313" key="8">
    <source>
        <dbReference type="EMBL" id="CAF4527918.1"/>
    </source>
</evidence>
<evidence type="ECO:0000313" key="10">
    <source>
        <dbReference type="Proteomes" id="UP000663851"/>
    </source>
</evidence>